<dbReference type="Proteomes" id="UP000327493">
    <property type="component" value="Unassembled WGS sequence"/>
</dbReference>
<comment type="caution">
    <text evidence="1">The sequence shown here is derived from an EMBL/GenBank/DDBJ whole genome shotgun (WGS) entry which is preliminary data.</text>
</comment>
<organism evidence="1 2">
    <name type="scientific">Etheostoma spectabile</name>
    <name type="common">orangethroat darter</name>
    <dbReference type="NCBI Taxonomy" id="54343"/>
    <lineage>
        <taxon>Eukaryota</taxon>
        <taxon>Metazoa</taxon>
        <taxon>Chordata</taxon>
        <taxon>Craniata</taxon>
        <taxon>Vertebrata</taxon>
        <taxon>Euteleostomi</taxon>
        <taxon>Actinopterygii</taxon>
        <taxon>Neopterygii</taxon>
        <taxon>Teleostei</taxon>
        <taxon>Neoteleostei</taxon>
        <taxon>Acanthomorphata</taxon>
        <taxon>Eupercaria</taxon>
        <taxon>Perciformes</taxon>
        <taxon>Percoidei</taxon>
        <taxon>Percidae</taxon>
        <taxon>Etheostomatinae</taxon>
        <taxon>Etheostoma</taxon>
    </lineage>
</organism>
<name>A0A5J5CE70_9PERO</name>
<reference evidence="1 2" key="1">
    <citation type="submission" date="2019-08" db="EMBL/GenBank/DDBJ databases">
        <title>A chromosome-level genome assembly, high-density linkage maps, and genome scans reveal the genomic architecture of hybrid incompatibilities underlying speciation via character displacement in darters (Percidae: Etheostominae).</title>
        <authorList>
            <person name="Moran R.L."/>
            <person name="Catchen J.M."/>
            <person name="Fuller R.C."/>
        </authorList>
    </citation>
    <scope>NUCLEOTIDE SEQUENCE [LARGE SCALE GENOMIC DNA]</scope>
    <source>
        <strain evidence="1">EspeVRDwgs_2016</strain>
        <tissue evidence="1">Muscle</tissue>
    </source>
</reference>
<evidence type="ECO:0000313" key="2">
    <source>
        <dbReference type="Proteomes" id="UP000327493"/>
    </source>
</evidence>
<dbReference type="AlphaFoldDB" id="A0A5J5CE70"/>
<keyword evidence="2" id="KW-1185">Reference proteome</keyword>
<accession>A0A5J5CE70</accession>
<gene>
    <name evidence="1" type="ORF">FQN60_010590</name>
</gene>
<protein>
    <submittedName>
        <fullName evidence="1">Uncharacterized protein</fullName>
    </submittedName>
</protein>
<dbReference type="EMBL" id="VOFY01000395">
    <property type="protein sequence ID" value="KAA8578609.1"/>
    <property type="molecule type" value="Genomic_DNA"/>
</dbReference>
<evidence type="ECO:0000313" key="1">
    <source>
        <dbReference type="EMBL" id="KAA8578609.1"/>
    </source>
</evidence>
<proteinExistence type="predicted"/>
<sequence>MRGRRISSPSSQWRTSPIWTGSWQMLEEAENDFQVVTVGGANYQKNMLADFAPKCLPPS</sequence>